<sequence length="403" mass="44184">MSSAPFIRYLGWSWAWRLALLGWLLVAGAGRTCAQQLLDYQYVDSLNQALLEQQRWRALDSVGRAAIAQGSDYPALRRRLGAGALATSHLAAALRYYGPALHQNPLDDEARAGLAATYLAFNQPGPAALLAGTLPAETSRALGLPRPRALTELEVEISTLQTSERRRGAGTYGRLSVGSRLSPRLSLTQDFSYYHQSVELPRYGFPGGIEEHRISQNQYHALLVGQLAPRWQAKAGYDFITRDLGSNHLGYLALAYARPVWTAQAGLYAGMVTDTARVQADLRLTVYPLGNLRLYGFGRGSLVRSVGRTYPNALLGAGGRLRPWLWAEAWGSAGAVPVLAEADGTYVYNLLDPLGRRAAASLLILGARRLRLRLVYGAEQRRITLINKSYSLSSFSAALAWIW</sequence>
<comment type="caution">
    <text evidence="1">The sequence shown here is derived from an EMBL/GenBank/DDBJ whole genome shotgun (WGS) entry which is preliminary data.</text>
</comment>
<proteinExistence type="predicted"/>
<dbReference type="EMBL" id="JBHUFD010000005">
    <property type="protein sequence ID" value="MFD1873993.1"/>
    <property type="molecule type" value="Genomic_DNA"/>
</dbReference>
<keyword evidence="2" id="KW-1185">Reference proteome</keyword>
<dbReference type="Proteomes" id="UP001597197">
    <property type="component" value="Unassembled WGS sequence"/>
</dbReference>
<reference evidence="2" key="1">
    <citation type="journal article" date="2019" name="Int. J. Syst. Evol. Microbiol.">
        <title>The Global Catalogue of Microorganisms (GCM) 10K type strain sequencing project: providing services to taxonomists for standard genome sequencing and annotation.</title>
        <authorList>
            <consortium name="The Broad Institute Genomics Platform"/>
            <consortium name="The Broad Institute Genome Sequencing Center for Infectious Disease"/>
            <person name="Wu L."/>
            <person name="Ma J."/>
        </authorList>
    </citation>
    <scope>NUCLEOTIDE SEQUENCE [LARGE SCALE GENOMIC DNA]</scope>
    <source>
        <strain evidence="2">CGMCC 1.15795</strain>
    </source>
</reference>
<gene>
    <name evidence="1" type="ORF">ACFSDX_16225</name>
</gene>
<name>A0ABW4QWN0_9BACT</name>
<accession>A0ABW4QWN0</accession>
<organism evidence="1 2">
    <name type="scientific">Hymenobacter bucti</name>
    <dbReference type="NCBI Taxonomy" id="1844114"/>
    <lineage>
        <taxon>Bacteria</taxon>
        <taxon>Pseudomonadati</taxon>
        <taxon>Bacteroidota</taxon>
        <taxon>Cytophagia</taxon>
        <taxon>Cytophagales</taxon>
        <taxon>Hymenobacteraceae</taxon>
        <taxon>Hymenobacter</taxon>
    </lineage>
</organism>
<evidence type="ECO:0000313" key="1">
    <source>
        <dbReference type="EMBL" id="MFD1873993.1"/>
    </source>
</evidence>
<dbReference type="RefSeq" id="WP_382315368.1">
    <property type="nucleotide sequence ID" value="NZ_JBHUFD010000005.1"/>
</dbReference>
<protein>
    <submittedName>
        <fullName evidence="1">Uncharacterized protein</fullName>
    </submittedName>
</protein>
<evidence type="ECO:0000313" key="2">
    <source>
        <dbReference type="Proteomes" id="UP001597197"/>
    </source>
</evidence>